<dbReference type="AlphaFoldDB" id="A0A5Q0THI7"/>
<dbReference type="Proteomes" id="UP000348942">
    <property type="component" value="Chromosome 2"/>
</dbReference>
<gene>
    <name evidence="2" type="ORF">GFB47_14580</name>
</gene>
<evidence type="ECO:0000313" key="3">
    <source>
        <dbReference type="Proteomes" id="UP000348942"/>
    </source>
</evidence>
<dbReference type="EMBL" id="CP045700">
    <property type="protein sequence ID" value="QGA66632.1"/>
    <property type="molecule type" value="Genomic_DNA"/>
</dbReference>
<proteinExistence type="predicted"/>
<organism evidence="2 3">
    <name type="scientific">Vibrio algicola</name>
    <dbReference type="NCBI Taxonomy" id="2662262"/>
    <lineage>
        <taxon>Bacteria</taxon>
        <taxon>Pseudomonadati</taxon>
        <taxon>Pseudomonadota</taxon>
        <taxon>Gammaproteobacteria</taxon>
        <taxon>Vibrionales</taxon>
        <taxon>Vibrionaceae</taxon>
        <taxon>Vibrio</taxon>
    </lineage>
</organism>
<keyword evidence="3" id="KW-1185">Reference proteome</keyword>
<protein>
    <submittedName>
        <fullName evidence="2">Uncharacterized protein</fullName>
    </submittedName>
</protein>
<reference evidence="2 3" key="1">
    <citation type="submission" date="2019-10" db="EMBL/GenBank/DDBJ databases">
        <title>Vibrio sp. nov., isolated from Coralline algae surface.</title>
        <authorList>
            <person name="Geng Y."/>
            <person name="Zhang X."/>
        </authorList>
    </citation>
    <scope>NUCLEOTIDE SEQUENCE [LARGE SCALE GENOMIC DNA]</scope>
    <source>
        <strain evidence="2 3">SM1977</strain>
    </source>
</reference>
<dbReference type="RefSeq" id="WP_153448765.1">
    <property type="nucleotide sequence ID" value="NZ_CP045700.1"/>
</dbReference>
<accession>A0A5Q0THI7</accession>
<feature type="coiled-coil region" evidence="1">
    <location>
        <begin position="10"/>
        <end position="37"/>
    </location>
</feature>
<evidence type="ECO:0000313" key="2">
    <source>
        <dbReference type="EMBL" id="QGA66632.1"/>
    </source>
</evidence>
<evidence type="ECO:0000256" key="1">
    <source>
        <dbReference type="SAM" id="Coils"/>
    </source>
</evidence>
<keyword evidence="1" id="KW-0175">Coiled coil</keyword>
<sequence length="99" mass="12097">MALELSSFDKRCALQRIMELDRKLNLTEDEKRDYQNRIEIVEEFDRQHRNTWKSERRSWIKAQLIKKMMTKEQSEKKLSELDIDADLILGRPSYPWRLI</sequence>
<name>A0A5Q0THI7_9VIBR</name>